<comment type="caution">
    <text evidence="16">The sequence shown here is derived from an EMBL/GenBank/DDBJ whole genome shotgun (WGS) entry which is preliminary data.</text>
</comment>
<dbReference type="AlphaFoldDB" id="A0AAN9G4J6"/>
<dbReference type="CDD" id="cd08367">
    <property type="entry name" value="P53"/>
    <property type="match status" value="1"/>
</dbReference>
<feature type="domain" description="p53 DNA-binding" evidence="14">
    <location>
        <begin position="68"/>
        <end position="252"/>
    </location>
</feature>
<dbReference type="PRINTS" id="PR00386">
    <property type="entry name" value="P53SUPPRESSR"/>
</dbReference>
<evidence type="ECO:0000313" key="16">
    <source>
        <dbReference type="EMBL" id="KAK7093665.1"/>
    </source>
</evidence>
<dbReference type="Gene3D" id="2.60.40.720">
    <property type="match status" value="1"/>
</dbReference>
<dbReference type="Proteomes" id="UP001374579">
    <property type="component" value="Unassembled WGS sequence"/>
</dbReference>
<keyword evidence="7" id="KW-0238">DNA-binding</keyword>
<evidence type="ECO:0008006" key="18">
    <source>
        <dbReference type="Google" id="ProtNLM"/>
    </source>
</evidence>
<dbReference type="GO" id="GO:0000981">
    <property type="term" value="F:DNA-binding transcription factor activity, RNA polymerase II-specific"/>
    <property type="evidence" value="ECO:0007669"/>
    <property type="project" value="TreeGrafter"/>
</dbReference>
<dbReference type="GO" id="GO:0046872">
    <property type="term" value="F:metal ion binding"/>
    <property type="evidence" value="ECO:0007669"/>
    <property type="project" value="UniProtKB-KW"/>
</dbReference>
<keyword evidence="3" id="KW-0053">Apoptosis</keyword>
<sequence>MIKLERTSFTTYRLNPVIPVASSTADMSPDSQSNIICSSATSPFHDDSNGGLTMPHTNTSSAVPEFTDYAGDYKFEISFAPPSKETKSTTWTHSAALKKLYVRMATTCPVRFKTENQAPQGAYIRGMPVFSKPEHCQEVVKRCPNHANDDIKKNIPAANHLVRCEHKMARYMEDASTLRHSVIIPYEMPQAGSEWVTNLFQFMCLGSCVGGPNRRPIHIVFTLEHDNIVLGRRAIEVRICACPGRDRKQDEKVAMNEKQQKGGDVAKYALNTTITSVSKKRKADDSEVFTLTVKGRENYKTLCHIRDSLELMDAIPKQVVDGYKRQQGERWLAHYMGEESKGKVVPKKKKMPTKPTAKLMKRP</sequence>
<comment type="subcellular location">
    <subcellularLocation>
        <location evidence="1">Nucleus</location>
    </subcellularLocation>
</comment>
<feature type="binding site" evidence="11">
    <location>
        <position position="204"/>
    </location>
    <ligand>
        <name>Zn(2+)</name>
        <dbReference type="ChEBI" id="CHEBI:29105"/>
    </ligand>
</feature>
<feature type="binding site" evidence="11">
    <location>
        <position position="143"/>
    </location>
    <ligand>
        <name>Zn(2+)</name>
        <dbReference type="ChEBI" id="CHEBI:29105"/>
    </ligand>
</feature>
<evidence type="ECO:0000256" key="7">
    <source>
        <dbReference type="ARBA" id="ARBA00023125"/>
    </source>
</evidence>
<accession>A0AAN9G4J6</accession>
<keyword evidence="10" id="KW-0539">Nucleus</keyword>
<reference evidence="16 17" key="1">
    <citation type="submission" date="2024-02" db="EMBL/GenBank/DDBJ databases">
        <title>Chromosome-scale genome assembly of the rough periwinkle Littorina saxatilis.</title>
        <authorList>
            <person name="De Jode A."/>
            <person name="Faria R."/>
            <person name="Formenti G."/>
            <person name="Sims Y."/>
            <person name="Smith T.P."/>
            <person name="Tracey A."/>
            <person name="Wood J.M.D."/>
            <person name="Zagrodzka Z.B."/>
            <person name="Johannesson K."/>
            <person name="Butlin R.K."/>
            <person name="Leder E.H."/>
        </authorList>
    </citation>
    <scope>NUCLEOTIDE SEQUENCE [LARGE SCALE GENOMIC DNA]</scope>
    <source>
        <strain evidence="16">Snail1</strain>
        <tissue evidence="16">Muscle</tissue>
    </source>
</reference>
<feature type="region of interest" description="Disordered" evidence="13">
    <location>
        <begin position="339"/>
        <end position="363"/>
    </location>
</feature>
<dbReference type="InterPro" id="IPR010991">
    <property type="entry name" value="p53_tetrameristn"/>
</dbReference>
<evidence type="ECO:0000259" key="14">
    <source>
        <dbReference type="Pfam" id="PF00870"/>
    </source>
</evidence>
<name>A0AAN9G4J6_9CAEN</name>
<dbReference type="Pfam" id="PF07710">
    <property type="entry name" value="P53_tetramer"/>
    <property type="match status" value="1"/>
</dbReference>
<gene>
    <name evidence="16" type="ORF">V1264_007368</name>
</gene>
<feature type="site" description="Interaction with DNA" evidence="12">
    <location>
        <position position="87"/>
    </location>
</feature>
<evidence type="ECO:0000256" key="13">
    <source>
        <dbReference type="SAM" id="MobiDB-lite"/>
    </source>
</evidence>
<evidence type="ECO:0000256" key="5">
    <source>
        <dbReference type="ARBA" id="ARBA00022833"/>
    </source>
</evidence>
<proteinExistence type="inferred from homology"/>
<dbReference type="GO" id="GO:0051262">
    <property type="term" value="P:protein tetramerization"/>
    <property type="evidence" value="ECO:0007669"/>
    <property type="project" value="InterPro"/>
</dbReference>
<keyword evidence="6" id="KW-0805">Transcription regulation</keyword>
<organism evidence="16 17">
    <name type="scientific">Littorina saxatilis</name>
    <dbReference type="NCBI Taxonomy" id="31220"/>
    <lineage>
        <taxon>Eukaryota</taxon>
        <taxon>Metazoa</taxon>
        <taxon>Spiralia</taxon>
        <taxon>Lophotrochozoa</taxon>
        <taxon>Mollusca</taxon>
        <taxon>Gastropoda</taxon>
        <taxon>Caenogastropoda</taxon>
        <taxon>Littorinimorpha</taxon>
        <taxon>Littorinoidea</taxon>
        <taxon>Littorinidae</taxon>
        <taxon>Littorina</taxon>
    </lineage>
</organism>
<keyword evidence="4 11" id="KW-0479">Metal-binding</keyword>
<feature type="binding site" evidence="11">
    <location>
        <position position="208"/>
    </location>
    <ligand>
        <name>Zn(2+)</name>
        <dbReference type="ChEBI" id="CHEBI:29105"/>
    </ligand>
</feature>
<feature type="domain" description="p53 tetramerisation" evidence="15">
    <location>
        <begin position="279"/>
        <end position="318"/>
    </location>
</feature>
<evidence type="ECO:0000256" key="12">
    <source>
        <dbReference type="PIRSR" id="PIRSR602117-2"/>
    </source>
</evidence>
<evidence type="ECO:0000256" key="9">
    <source>
        <dbReference type="ARBA" id="ARBA00023163"/>
    </source>
</evidence>
<dbReference type="GO" id="GO:0006915">
    <property type="term" value="P:apoptotic process"/>
    <property type="evidence" value="ECO:0007669"/>
    <property type="project" value="UniProtKB-KW"/>
</dbReference>
<protein>
    <recommendedName>
        <fullName evidence="18">Cellular tumor antigen p53</fullName>
    </recommendedName>
</protein>
<dbReference type="GO" id="GO:0005634">
    <property type="term" value="C:nucleus"/>
    <property type="evidence" value="ECO:0007669"/>
    <property type="project" value="UniProtKB-SubCell"/>
</dbReference>
<feature type="compositionally biased region" description="Low complexity" evidence="13">
    <location>
        <begin position="353"/>
        <end position="363"/>
    </location>
</feature>
<dbReference type="EMBL" id="JBAMIC010000019">
    <property type="protein sequence ID" value="KAK7093665.1"/>
    <property type="molecule type" value="Genomic_DNA"/>
</dbReference>
<comment type="similarity">
    <text evidence="2">Belongs to the p53 family.</text>
</comment>
<evidence type="ECO:0000256" key="4">
    <source>
        <dbReference type="ARBA" id="ARBA00022723"/>
    </source>
</evidence>
<feature type="binding site" evidence="11">
    <location>
        <position position="146"/>
    </location>
    <ligand>
        <name>Zn(2+)</name>
        <dbReference type="ChEBI" id="CHEBI:29105"/>
    </ligand>
</feature>
<dbReference type="InterPro" id="IPR011615">
    <property type="entry name" value="p53_DNA-bd"/>
</dbReference>
<keyword evidence="5 11" id="KW-0862">Zinc</keyword>
<dbReference type="InterPro" id="IPR002117">
    <property type="entry name" value="p53_tumour_suppressor"/>
</dbReference>
<comment type="cofactor">
    <cofactor evidence="11">
        <name>Zn(2+)</name>
        <dbReference type="ChEBI" id="CHEBI:29105"/>
    </cofactor>
    <text evidence="11">Binds 1 zinc ion per subunit.</text>
</comment>
<evidence type="ECO:0000259" key="15">
    <source>
        <dbReference type="Pfam" id="PF07710"/>
    </source>
</evidence>
<evidence type="ECO:0000313" key="17">
    <source>
        <dbReference type="Proteomes" id="UP001374579"/>
    </source>
</evidence>
<evidence type="ECO:0000256" key="2">
    <source>
        <dbReference type="ARBA" id="ARBA00006167"/>
    </source>
</evidence>
<dbReference type="SUPFAM" id="SSF49417">
    <property type="entry name" value="p53-like transcription factors"/>
    <property type="match status" value="1"/>
</dbReference>
<evidence type="ECO:0000256" key="11">
    <source>
        <dbReference type="PIRSR" id="PIRSR602117-1"/>
    </source>
</evidence>
<dbReference type="InterPro" id="IPR008967">
    <property type="entry name" value="p53-like_TF_DNA-bd_sf"/>
</dbReference>
<keyword evidence="17" id="KW-1185">Reference proteome</keyword>
<evidence type="ECO:0000256" key="3">
    <source>
        <dbReference type="ARBA" id="ARBA00022703"/>
    </source>
</evidence>
<dbReference type="GO" id="GO:0000978">
    <property type="term" value="F:RNA polymerase II cis-regulatory region sequence-specific DNA binding"/>
    <property type="evidence" value="ECO:0007669"/>
    <property type="project" value="TreeGrafter"/>
</dbReference>
<keyword evidence="9" id="KW-0804">Transcription</keyword>
<dbReference type="PANTHER" id="PTHR11447:SF16">
    <property type="entry name" value="P53 PROTEIN LONG FORM VARIANT 1"/>
    <property type="match status" value="1"/>
</dbReference>
<evidence type="ECO:0000256" key="6">
    <source>
        <dbReference type="ARBA" id="ARBA00023015"/>
    </source>
</evidence>
<dbReference type="InterPro" id="IPR036674">
    <property type="entry name" value="p53_tetramer_sf"/>
</dbReference>
<dbReference type="SUPFAM" id="SSF47719">
    <property type="entry name" value="p53 tetramerization domain"/>
    <property type="match status" value="1"/>
</dbReference>
<dbReference type="Gene3D" id="4.10.170.10">
    <property type="entry name" value="p53-like tetramerisation domain"/>
    <property type="match status" value="1"/>
</dbReference>
<evidence type="ECO:0000256" key="1">
    <source>
        <dbReference type="ARBA" id="ARBA00004123"/>
    </source>
</evidence>
<dbReference type="Pfam" id="PF00870">
    <property type="entry name" value="P53"/>
    <property type="match status" value="1"/>
</dbReference>
<keyword evidence="8" id="KW-0010">Activator</keyword>
<dbReference type="PANTHER" id="PTHR11447">
    <property type="entry name" value="CELLULAR TUMOR ANTIGEN P53"/>
    <property type="match status" value="1"/>
</dbReference>
<dbReference type="InterPro" id="IPR012346">
    <property type="entry name" value="p53/RUNT-type_TF_DNA-bd_sf"/>
</dbReference>
<evidence type="ECO:0000256" key="8">
    <source>
        <dbReference type="ARBA" id="ARBA00023159"/>
    </source>
</evidence>
<evidence type="ECO:0000256" key="10">
    <source>
        <dbReference type="ARBA" id="ARBA00023242"/>
    </source>
</evidence>